<feature type="non-terminal residue" evidence="1">
    <location>
        <position position="1"/>
    </location>
</feature>
<dbReference type="InterPro" id="IPR011009">
    <property type="entry name" value="Kinase-like_dom_sf"/>
</dbReference>
<dbReference type="PANTHER" id="PTHR12149">
    <property type="entry name" value="FRUCTOSAMINE 3 KINASE-RELATED PROTEIN"/>
    <property type="match status" value="1"/>
</dbReference>
<dbReference type="EMBL" id="UOEU01000425">
    <property type="protein sequence ID" value="VAW33157.1"/>
    <property type="molecule type" value="Genomic_DNA"/>
</dbReference>
<dbReference type="InterPro" id="IPR016477">
    <property type="entry name" value="Fructo-/Ketosamine-3-kinase"/>
</dbReference>
<dbReference type="PIRSF" id="PIRSF006221">
    <property type="entry name" value="Ketosamine-3-kinase"/>
    <property type="match status" value="1"/>
</dbReference>
<reference evidence="1" key="1">
    <citation type="submission" date="2018-06" db="EMBL/GenBank/DDBJ databases">
        <authorList>
            <person name="Zhirakovskaya E."/>
        </authorList>
    </citation>
    <scope>NUCLEOTIDE SEQUENCE</scope>
</reference>
<evidence type="ECO:0000313" key="1">
    <source>
        <dbReference type="EMBL" id="VAW33157.1"/>
    </source>
</evidence>
<dbReference type="Gene3D" id="3.30.200.20">
    <property type="entry name" value="Phosphorylase Kinase, domain 1"/>
    <property type="match status" value="1"/>
</dbReference>
<dbReference type="Gene3D" id="3.90.1200.10">
    <property type="match status" value="1"/>
</dbReference>
<keyword evidence="1" id="KW-0418">Kinase</keyword>
<sequence length="263" mass="29571">LSGGQIGQVYRLRLADGTLLVAKFDGGSQPQLDIEGEMLRYLANQSQLPVPTVIHCQPHLLLLEWMAGQSRFSPPAEEDAAEHLAALHNISAPTFGFPFTTLIGALIQPNPPTACWLDFFREQRIIHLGQLGVKLGRLPQPFLPRLDSLCEQLDKWLTEPERPSLIHGDVWASNVLAENGRITTFLDPAIYFGDAEMELAYIALFHTFGEPFFRRYAEIRPLAPGFFEERQYLYSLYPLLSHACHFGGSYVGMVDGVLRRFGF</sequence>
<dbReference type="GO" id="GO:0016301">
    <property type="term" value="F:kinase activity"/>
    <property type="evidence" value="ECO:0007669"/>
    <property type="project" value="UniProtKB-KW"/>
</dbReference>
<gene>
    <name evidence="1" type="ORF">MNBD_CHLOROFLEXI01-1813</name>
</gene>
<keyword evidence="1" id="KW-0808">Transferase</keyword>
<dbReference type="Pfam" id="PF03881">
    <property type="entry name" value="Fructosamin_kin"/>
    <property type="match status" value="1"/>
</dbReference>
<proteinExistence type="predicted"/>
<accession>A0A3B0V5G7</accession>
<dbReference type="AlphaFoldDB" id="A0A3B0V5G7"/>
<organism evidence="1">
    <name type="scientific">hydrothermal vent metagenome</name>
    <dbReference type="NCBI Taxonomy" id="652676"/>
    <lineage>
        <taxon>unclassified sequences</taxon>
        <taxon>metagenomes</taxon>
        <taxon>ecological metagenomes</taxon>
    </lineage>
</organism>
<name>A0A3B0V5G7_9ZZZZ</name>
<dbReference type="SUPFAM" id="SSF56112">
    <property type="entry name" value="Protein kinase-like (PK-like)"/>
    <property type="match status" value="1"/>
</dbReference>
<protein>
    <submittedName>
        <fullName evidence="1">Ribulosamine/erythrulosamine 3-kinase potentially involved in protein deglycation</fullName>
    </submittedName>
</protein>
<dbReference type="PANTHER" id="PTHR12149:SF8">
    <property type="entry name" value="PROTEIN-RIBULOSAMINE 3-KINASE"/>
    <property type="match status" value="1"/>
</dbReference>